<dbReference type="AlphaFoldDB" id="A0A431TYV8"/>
<dbReference type="EMBL" id="RXOF01000013">
    <property type="protein sequence ID" value="RTQ47115.1"/>
    <property type="molecule type" value="Genomic_DNA"/>
</dbReference>
<comment type="caution">
    <text evidence="1">The sequence shown here is derived from an EMBL/GenBank/DDBJ whole genome shotgun (WGS) entry which is preliminary data.</text>
</comment>
<evidence type="ECO:0000313" key="1">
    <source>
        <dbReference type="EMBL" id="RTQ47115.1"/>
    </source>
</evidence>
<keyword evidence="2" id="KW-1185">Reference proteome</keyword>
<evidence type="ECO:0000313" key="2">
    <source>
        <dbReference type="Proteomes" id="UP000282184"/>
    </source>
</evidence>
<reference evidence="1 2" key="1">
    <citation type="submission" date="2018-12" db="EMBL/GenBank/DDBJ databases">
        <title>Hymenobacter gummosus sp. nov., isolated from a spring.</title>
        <authorList>
            <person name="Nie L."/>
        </authorList>
    </citation>
    <scope>NUCLEOTIDE SEQUENCE [LARGE SCALE GENOMIC DNA]</scope>
    <source>
        <strain evidence="1 2">KCTC 52166</strain>
    </source>
</reference>
<dbReference type="Proteomes" id="UP000282184">
    <property type="component" value="Unassembled WGS sequence"/>
</dbReference>
<dbReference type="RefSeq" id="WP_126694916.1">
    <property type="nucleotide sequence ID" value="NZ_RXOF01000013.1"/>
</dbReference>
<gene>
    <name evidence="1" type="ORF">EJV47_19655</name>
</gene>
<protein>
    <submittedName>
        <fullName evidence="1">Uncharacterized protein</fullName>
    </submittedName>
</protein>
<accession>A0A431TYV8</accession>
<organism evidence="1 2">
    <name type="scientific">Hymenobacter gummosus</name>
    <dbReference type="NCBI Taxonomy" id="1776032"/>
    <lineage>
        <taxon>Bacteria</taxon>
        <taxon>Pseudomonadati</taxon>
        <taxon>Bacteroidota</taxon>
        <taxon>Cytophagia</taxon>
        <taxon>Cytophagales</taxon>
        <taxon>Hymenobacteraceae</taxon>
        <taxon>Hymenobacter</taxon>
    </lineage>
</organism>
<proteinExistence type="predicted"/>
<sequence length="101" mass="11275">MKLLLPALALTAAGLTGCISTRTAPLPADGAAQVYFTRLPERPYRELAYVEATGNAFTTRPQLLRKLQQQQARLQGDALVQVRYDFVFWWPHAGAVVVKYQ</sequence>
<name>A0A431TYV8_9BACT</name>
<dbReference type="PROSITE" id="PS51257">
    <property type="entry name" value="PROKAR_LIPOPROTEIN"/>
    <property type="match status" value="1"/>
</dbReference>